<proteinExistence type="predicted"/>
<sequence>TVELTDHRQDERPSLAESFLSSEGPSNIRDDTKVDGPLDEPSYASTQLDDLFRLDSETHGLSYS</sequence>
<dbReference type="Proteomes" id="UP000823775">
    <property type="component" value="Unassembled WGS sequence"/>
</dbReference>
<protein>
    <submittedName>
        <fullName evidence="2">Uncharacterized protein</fullName>
    </submittedName>
</protein>
<evidence type="ECO:0000313" key="2">
    <source>
        <dbReference type="EMBL" id="MCE3214913.1"/>
    </source>
</evidence>
<reference evidence="2 3" key="1">
    <citation type="journal article" date="2021" name="BMC Genomics">
        <title>Datura genome reveals duplications of psychoactive alkaloid biosynthetic genes and high mutation rate following tissue culture.</title>
        <authorList>
            <person name="Rajewski A."/>
            <person name="Carter-House D."/>
            <person name="Stajich J."/>
            <person name="Litt A."/>
        </authorList>
    </citation>
    <scope>NUCLEOTIDE SEQUENCE [LARGE SCALE GENOMIC DNA]</scope>
    <source>
        <strain evidence="2">AR-01</strain>
    </source>
</reference>
<evidence type="ECO:0000313" key="3">
    <source>
        <dbReference type="Proteomes" id="UP000823775"/>
    </source>
</evidence>
<evidence type="ECO:0000256" key="1">
    <source>
        <dbReference type="SAM" id="MobiDB-lite"/>
    </source>
</evidence>
<dbReference type="EMBL" id="JACEIK010010056">
    <property type="protein sequence ID" value="MCE3214913.1"/>
    <property type="molecule type" value="Genomic_DNA"/>
</dbReference>
<organism evidence="2 3">
    <name type="scientific">Datura stramonium</name>
    <name type="common">Jimsonweed</name>
    <name type="synonym">Common thornapple</name>
    <dbReference type="NCBI Taxonomy" id="4076"/>
    <lineage>
        <taxon>Eukaryota</taxon>
        <taxon>Viridiplantae</taxon>
        <taxon>Streptophyta</taxon>
        <taxon>Embryophyta</taxon>
        <taxon>Tracheophyta</taxon>
        <taxon>Spermatophyta</taxon>
        <taxon>Magnoliopsida</taxon>
        <taxon>eudicotyledons</taxon>
        <taxon>Gunneridae</taxon>
        <taxon>Pentapetalae</taxon>
        <taxon>asterids</taxon>
        <taxon>lamiids</taxon>
        <taxon>Solanales</taxon>
        <taxon>Solanaceae</taxon>
        <taxon>Solanoideae</taxon>
        <taxon>Datureae</taxon>
        <taxon>Datura</taxon>
    </lineage>
</organism>
<feature type="compositionally biased region" description="Basic and acidic residues" evidence="1">
    <location>
        <begin position="1"/>
        <end position="14"/>
    </location>
</feature>
<keyword evidence="3" id="KW-1185">Reference proteome</keyword>
<name>A0ABS8WUM4_DATST</name>
<feature type="non-terminal residue" evidence="2">
    <location>
        <position position="1"/>
    </location>
</feature>
<feature type="region of interest" description="Disordered" evidence="1">
    <location>
        <begin position="1"/>
        <end position="50"/>
    </location>
</feature>
<accession>A0ABS8WUM4</accession>
<gene>
    <name evidence="2" type="ORF">HAX54_000257</name>
</gene>
<comment type="caution">
    <text evidence="2">The sequence shown here is derived from an EMBL/GenBank/DDBJ whole genome shotgun (WGS) entry which is preliminary data.</text>
</comment>